<dbReference type="OrthoDB" id="3176171at2759"/>
<keyword evidence="4" id="KW-0547">Nucleotide-binding</keyword>
<dbReference type="GO" id="GO:0008017">
    <property type="term" value="F:microtubule binding"/>
    <property type="evidence" value="ECO:0007669"/>
    <property type="project" value="InterPro"/>
</dbReference>
<sequence length="381" mass="44549">VANIGPADCNYDESVSTLRYANRAKNIKNKPKINEDPKDALLRQFQKEIEDLKRQLEEGVSDDDASDADSDSEEEVVDHCGLKQLVKKRRGRKHVSKEAMAEIEARIEEDRRLLESEKDMAEEERNKVRCDLERKQSELSKYQDEQEQLKQKLCVIEKKIIVGGENLLEKAEEQERLLQESARELEARKEKEEELKKALEEKEQERLDIEEKYSSLQEEVSGKTRKLKRVWTMLMQAKSEIADLQQEHQREMEGLLENVRQLSRDLKLQMAIIDSYIPPMFQAMIENHVHWNEDIGEWQLKCVAYTGNNMRKQMIQSEQETLEDAEVDLSHVYLSYTRTGELERFRHKTGRGIKAGRSKTASRPRSSKKKHKEPSIDALLQ</sequence>
<dbReference type="AlphaFoldDB" id="A0A8S4A2I0"/>
<evidence type="ECO:0000256" key="2">
    <source>
        <dbReference type="ARBA" id="ARBA00022490"/>
    </source>
</evidence>
<dbReference type="GO" id="GO:0003777">
    <property type="term" value="F:microtubule motor activity"/>
    <property type="evidence" value="ECO:0007669"/>
    <property type="project" value="InterPro"/>
</dbReference>
<evidence type="ECO:0000256" key="1">
    <source>
        <dbReference type="ARBA" id="ARBA00004245"/>
    </source>
</evidence>
<feature type="coiled-coil region" evidence="10">
    <location>
        <begin position="100"/>
        <end position="265"/>
    </location>
</feature>
<keyword evidence="8" id="KW-0206">Cytoskeleton</keyword>
<evidence type="ECO:0000313" key="14">
    <source>
        <dbReference type="Proteomes" id="UP000678393"/>
    </source>
</evidence>
<evidence type="ECO:0000256" key="6">
    <source>
        <dbReference type="ARBA" id="ARBA00023054"/>
    </source>
</evidence>
<evidence type="ECO:0000256" key="7">
    <source>
        <dbReference type="ARBA" id="ARBA00023175"/>
    </source>
</evidence>
<protein>
    <recommendedName>
        <fullName evidence="12">Kinesin motor domain-containing protein</fullName>
    </recommendedName>
</protein>
<reference evidence="13" key="1">
    <citation type="submission" date="2021-04" db="EMBL/GenBank/DDBJ databases">
        <authorList>
            <consortium name="Molecular Ecology Group"/>
        </authorList>
    </citation>
    <scope>NUCLEOTIDE SEQUENCE</scope>
</reference>
<comment type="subcellular location">
    <subcellularLocation>
        <location evidence="1">Cytoplasm</location>
        <location evidence="1">Cytoskeleton</location>
    </subcellularLocation>
</comment>
<keyword evidence="7" id="KW-0505">Motor protein</keyword>
<keyword evidence="14" id="KW-1185">Reference proteome</keyword>
<organism evidence="13 14">
    <name type="scientific">Candidula unifasciata</name>
    <dbReference type="NCBI Taxonomy" id="100452"/>
    <lineage>
        <taxon>Eukaryota</taxon>
        <taxon>Metazoa</taxon>
        <taxon>Spiralia</taxon>
        <taxon>Lophotrochozoa</taxon>
        <taxon>Mollusca</taxon>
        <taxon>Gastropoda</taxon>
        <taxon>Heterobranchia</taxon>
        <taxon>Euthyneura</taxon>
        <taxon>Panpulmonata</taxon>
        <taxon>Eupulmonata</taxon>
        <taxon>Stylommatophora</taxon>
        <taxon>Helicina</taxon>
        <taxon>Helicoidea</taxon>
        <taxon>Geomitridae</taxon>
        <taxon>Candidula</taxon>
    </lineage>
</organism>
<dbReference type="PANTHER" id="PTHR47969:SF21">
    <property type="entry name" value="KINESIN-LIKE PROTEIN"/>
    <property type="match status" value="1"/>
</dbReference>
<name>A0A8S4A2I0_9EUPU</name>
<evidence type="ECO:0000256" key="9">
    <source>
        <dbReference type="PROSITE-ProRule" id="PRU00283"/>
    </source>
</evidence>
<dbReference type="PROSITE" id="PS50067">
    <property type="entry name" value="KINESIN_MOTOR_2"/>
    <property type="match status" value="1"/>
</dbReference>
<feature type="region of interest" description="Disordered" evidence="11">
    <location>
        <begin position="345"/>
        <end position="381"/>
    </location>
</feature>
<evidence type="ECO:0000256" key="3">
    <source>
        <dbReference type="ARBA" id="ARBA00022701"/>
    </source>
</evidence>
<gene>
    <name evidence="13" type="ORF">CUNI_LOCUS20196</name>
</gene>
<keyword evidence="3" id="KW-0493">Microtubule</keyword>
<dbReference type="EMBL" id="CAJHNH020007445">
    <property type="protein sequence ID" value="CAG5134638.1"/>
    <property type="molecule type" value="Genomic_DNA"/>
</dbReference>
<dbReference type="InterPro" id="IPR001752">
    <property type="entry name" value="Kinesin_motor_dom"/>
</dbReference>
<dbReference type="GO" id="GO:0005524">
    <property type="term" value="F:ATP binding"/>
    <property type="evidence" value="ECO:0007669"/>
    <property type="project" value="UniProtKB-KW"/>
</dbReference>
<keyword evidence="5" id="KW-0067">ATP-binding</keyword>
<keyword evidence="6 10" id="KW-0175">Coiled coil</keyword>
<comment type="similarity">
    <text evidence="9">Belongs to the TRAFAC class myosin-kinesin ATPase superfamily. Kinesin family.</text>
</comment>
<evidence type="ECO:0000256" key="4">
    <source>
        <dbReference type="ARBA" id="ARBA00022741"/>
    </source>
</evidence>
<accession>A0A8S4A2I0</accession>
<feature type="non-terminal residue" evidence="13">
    <location>
        <position position="381"/>
    </location>
</feature>
<dbReference type="InterPro" id="IPR027640">
    <property type="entry name" value="Kinesin-like_fam"/>
</dbReference>
<dbReference type="InterPro" id="IPR036961">
    <property type="entry name" value="Kinesin_motor_dom_sf"/>
</dbReference>
<proteinExistence type="inferred from homology"/>
<feature type="domain" description="Kinesin motor" evidence="12">
    <location>
        <begin position="1"/>
        <end position="27"/>
    </location>
</feature>
<feature type="compositionally biased region" description="Acidic residues" evidence="11">
    <location>
        <begin position="59"/>
        <end position="76"/>
    </location>
</feature>
<dbReference type="Gene3D" id="3.40.850.10">
    <property type="entry name" value="Kinesin motor domain"/>
    <property type="match status" value="1"/>
</dbReference>
<dbReference type="GO" id="GO:0005874">
    <property type="term" value="C:microtubule"/>
    <property type="evidence" value="ECO:0007669"/>
    <property type="project" value="UniProtKB-KW"/>
</dbReference>
<comment type="caution">
    <text evidence="13">The sequence shown here is derived from an EMBL/GenBank/DDBJ whole genome shotgun (WGS) entry which is preliminary data.</text>
</comment>
<evidence type="ECO:0000259" key="12">
    <source>
        <dbReference type="PROSITE" id="PS50067"/>
    </source>
</evidence>
<evidence type="ECO:0000256" key="10">
    <source>
        <dbReference type="SAM" id="Coils"/>
    </source>
</evidence>
<feature type="region of interest" description="Disordered" evidence="11">
    <location>
        <begin position="53"/>
        <end position="76"/>
    </location>
</feature>
<evidence type="ECO:0000256" key="8">
    <source>
        <dbReference type="ARBA" id="ARBA00023212"/>
    </source>
</evidence>
<feature type="compositionally biased region" description="Basic residues" evidence="11">
    <location>
        <begin position="345"/>
        <end position="372"/>
    </location>
</feature>
<dbReference type="PANTHER" id="PTHR47969">
    <property type="entry name" value="CHROMOSOME-ASSOCIATED KINESIN KIF4A-RELATED"/>
    <property type="match status" value="1"/>
</dbReference>
<evidence type="ECO:0000256" key="11">
    <source>
        <dbReference type="SAM" id="MobiDB-lite"/>
    </source>
</evidence>
<keyword evidence="2" id="KW-0963">Cytoplasm</keyword>
<dbReference type="GO" id="GO:0007018">
    <property type="term" value="P:microtubule-based movement"/>
    <property type="evidence" value="ECO:0007669"/>
    <property type="project" value="InterPro"/>
</dbReference>
<comment type="caution">
    <text evidence="9">Lacks conserved residue(s) required for the propagation of feature annotation.</text>
</comment>
<dbReference type="Proteomes" id="UP000678393">
    <property type="component" value="Unassembled WGS sequence"/>
</dbReference>
<dbReference type="SUPFAM" id="SSF52540">
    <property type="entry name" value="P-loop containing nucleoside triphosphate hydrolases"/>
    <property type="match status" value="1"/>
</dbReference>
<dbReference type="InterPro" id="IPR027417">
    <property type="entry name" value="P-loop_NTPase"/>
</dbReference>
<evidence type="ECO:0000313" key="13">
    <source>
        <dbReference type="EMBL" id="CAG5134638.1"/>
    </source>
</evidence>
<evidence type="ECO:0000256" key="5">
    <source>
        <dbReference type="ARBA" id="ARBA00022840"/>
    </source>
</evidence>